<dbReference type="InterPro" id="IPR037104">
    <property type="entry name" value="Annexin_sf"/>
</dbReference>
<dbReference type="EMBL" id="JAGFBV010000023">
    <property type="protein sequence ID" value="MBP4139173.1"/>
    <property type="molecule type" value="Genomic_DNA"/>
</dbReference>
<accession>A0A940X6P1</accession>
<gene>
    <name evidence="2" type="ORF">J3495_13920</name>
</gene>
<name>A0A940X6P1_9FLAO</name>
<dbReference type="GO" id="GO:0005544">
    <property type="term" value="F:calcium-dependent phospholipid binding"/>
    <property type="evidence" value="ECO:0007669"/>
    <property type="project" value="InterPro"/>
</dbReference>
<evidence type="ECO:0000256" key="1">
    <source>
        <dbReference type="SAM" id="Phobius"/>
    </source>
</evidence>
<keyword evidence="1" id="KW-0812">Transmembrane</keyword>
<dbReference type="GO" id="GO:0005509">
    <property type="term" value="F:calcium ion binding"/>
    <property type="evidence" value="ECO:0007669"/>
    <property type="project" value="InterPro"/>
</dbReference>
<dbReference type="Proteomes" id="UP000675047">
    <property type="component" value="Unassembled WGS sequence"/>
</dbReference>
<keyword evidence="1" id="KW-1133">Transmembrane helix</keyword>
<feature type="transmembrane region" description="Helical" evidence="1">
    <location>
        <begin position="6"/>
        <end position="24"/>
    </location>
</feature>
<sequence>METTKIIPITIGLAGLGIMLFAVSQTSKNKKAGMYLDSSSTDSSFNAKEVATMLYDAMKEANFTNTEKRKTIFTALTGVTEAQFSKVITAFGNRYYNTLTGNTYFALWQTPTKHPLKVWLSEELSKEDYQLLKSNYPKQL</sequence>
<keyword evidence="3" id="KW-1185">Reference proteome</keyword>
<reference evidence="2 3" key="1">
    <citation type="submission" date="2021-03" db="EMBL/GenBank/DDBJ databases">
        <title>Flavobacterium Flabelliformis Sp. Nov. And Flavobacterium Geliluteum Sp. Nov., Two Novel Multidrug Resistant Psychrophilic Species Isolated From Antarctica.</title>
        <authorList>
            <person name="Kralova S."/>
            <person name="Busse H.J."/>
            <person name="Bezdicek M."/>
            <person name="Nykrynova M."/>
            <person name="Kroupova E."/>
            <person name="Krsek D."/>
            <person name="Sedlacek I."/>
        </authorList>
    </citation>
    <scope>NUCLEOTIDE SEQUENCE [LARGE SCALE GENOMIC DNA]</scope>
    <source>
        <strain evidence="2 3">P7388</strain>
    </source>
</reference>
<evidence type="ECO:0000313" key="3">
    <source>
        <dbReference type="Proteomes" id="UP000675047"/>
    </source>
</evidence>
<proteinExistence type="predicted"/>
<comment type="caution">
    <text evidence="2">The sequence shown here is derived from an EMBL/GenBank/DDBJ whole genome shotgun (WGS) entry which is preliminary data.</text>
</comment>
<evidence type="ECO:0000313" key="2">
    <source>
        <dbReference type="EMBL" id="MBP4139173.1"/>
    </source>
</evidence>
<dbReference type="RefSeq" id="WP_210667144.1">
    <property type="nucleotide sequence ID" value="NZ_JAGFBV010000023.1"/>
</dbReference>
<protein>
    <submittedName>
        <fullName evidence="2">Uncharacterized protein</fullName>
    </submittedName>
</protein>
<dbReference type="Gene3D" id="1.10.220.10">
    <property type="entry name" value="Annexin"/>
    <property type="match status" value="1"/>
</dbReference>
<keyword evidence="1" id="KW-0472">Membrane</keyword>
<dbReference type="AlphaFoldDB" id="A0A940X6P1"/>
<organism evidence="2 3">
    <name type="scientific">Flavobacterium geliluteum</name>
    <dbReference type="NCBI Taxonomy" id="2816120"/>
    <lineage>
        <taxon>Bacteria</taxon>
        <taxon>Pseudomonadati</taxon>
        <taxon>Bacteroidota</taxon>
        <taxon>Flavobacteriia</taxon>
        <taxon>Flavobacteriales</taxon>
        <taxon>Flavobacteriaceae</taxon>
        <taxon>Flavobacterium</taxon>
    </lineage>
</organism>